<dbReference type="KEGG" id="taes:123159402"/>
<dbReference type="SUPFAM" id="SSF57889">
    <property type="entry name" value="Cysteine-rich domain"/>
    <property type="match status" value="1"/>
</dbReference>
<keyword evidence="2" id="KW-1185">Reference proteome</keyword>
<evidence type="ECO:0000313" key="1">
    <source>
        <dbReference type="EnsemblPlants" id="TraesCS7B02G494900.1"/>
    </source>
</evidence>
<dbReference type="PANTHER" id="PTHR47841:SF7">
    <property type="entry name" value="CYSTEINE_HISTIDINE-RICH C1 DOMAIN PROTEIN"/>
    <property type="match status" value="1"/>
</dbReference>
<sequence length="220" mass="24596">MAQRQQQDTVISHFSHPGHELERRHYIGPICFRCDMCWEDLSSAAYSCRAWWDFGIHDSCAIHSQTFSSVEHHAHPLILVQTGREASLLCDVCLGHCAPGSFLYRFPQCGFDMHSTCARLLRVVRSGWHPAHDLTLVVADGHCASSECGGGAGRASYYRCMVCNIDFHISCAASAGDNNNAHDAQTALDTEIIQSRLEQQGINAAFDLWSPSYTVRREYF</sequence>
<reference evidence="1" key="1">
    <citation type="submission" date="2018-08" db="EMBL/GenBank/DDBJ databases">
        <authorList>
            <person name="Rossello M."/>
        </authorList>
    </citation>
    <scope>NUCLEOTIDE SEQUENCE [LARGE SCALE GENOMIC DNA]</scope>
    <source>
        <strain evidence="1">cv. Chinese Spring</strain>
    </source>
</reference>
<reference evidence="1" key="2">
    <citation type="submission" date="2018-10" db="UniProtKB">
        <authorList>
            <consortium name="EnsemblPlants"/>
        </authorList>
    </citation>
    <scope>IDENTIFICATION</scope>
</reference>
<dbReference type="GeneID" id="123159402"/>
<gene>
    <name evidence="1" type="primary">LOC123159402</name>
</gene>
<dbReference type="InterPro" id="IPR046349">
    <property type="entry name" value="C1-like_sf"/>
</dbReference>
<dbReference type="RefSeq" id="XP_044433163.1">
    <property type="nucleotide sequence ID" value="XM_044577228.1"/>
</dbReference>
<organism evidence="1">
    <name type="scientific">Triticum aestivum</name>
    <name type="common">Wheat</name>
    <dbReference type="NCBI Taxonomy" id="4565"/>
    <lineage>
        <taxon>Eukaryota</taxon>
        <taxon>Viridiplantae</taxon>
        <taxon>Streptophyta</taxon>
        <taxon>Embryophyta</taxon>
        <taxon>Tracheophyta</taxon>
        <taxon>Spermatophyta</taxon>
        <taxon>Magnoliopsida</taxon>
        <taxon>Liliopsida</taxon>
        <taxon>Poales</taxon>
        <taxon>Poaceae</taxon>
        <taxon>BOP clade</taxon>
        <taxon>Pooideae</taxon>
        <taxon>Triticodae</taxon>
        <taxon>Triticeae</taxon>
        <taxon>Triticinae</taxon>
        <taxon>Triticum</taxon>
    </lineage>
</organism>
<accession>A0A3B6SQS3</accession>
<dbReference type="Gramene" id="TraesCS7B03G1329800.1">
    <property type="protein sequence ID" value="TraesCS7B03G1329800.1.CDS"/>
    <property type="gene ID" value="TraesCS7B03G1329800"/>
</dbReference>
<dbReference type="Gramene" id="TraesCS7B02G494900.1">
    <property type="protein sequence ID" value="TraesCS7B02G494900.1"/>
    <property type="gene ID" value="TraesCS7B02G494900"/>
</dbReference>
<proteinExistence type="predicted"/>
<dbReference type="Gramene" id="TraesARI7B03G04018860.1">
    <property type="protein sequence ID" value="TraesARI7B03G04018860.1"/>
    <property type="gene ID" value="TraesARI7B03G04018860"/>
</dbReference>
<dbReference type="AlphaFoldDB" id="A0A3B6SQS3"/>
<dbReference type="PANTHER" id="PTHR47841">
    <property type="entry name" value="DIACYLGLYCEROL KINASE THETA-LIKE-RELATED"/>
    <property type="match status" value="1"/>
</dbReference>
<dbReference type="OrthoDB" id="945197at2759"/>
<evidence type="ECO:0008006" key="3">
    <source>
        <dbReference type="Google" id="ProtNLM"/>
    </source>
</evidence>
<protein>
    <recommendedName>
        <fullName evidence="3">DC1 domain-containing protein</fullName>
    </recommendedName>
</protein>
<dbReference type="Gramene" id="TraesJUL7B03G04310550.1">
    <property type="protein sequence ID" value="TraesJUL7B03G04310550.1"/>
    <property type="gene ID" value="TraesJUL7B03G04310550"/>
</dbReference>
<evidence type="ECO:0000313" key="2">
    <source>
        <dbReference type="Proteomes" id="UP000019116"/>
    </source>
</evidence>
<dbReference type="Proteomes" id="UP000019116">
    <property type="component" value="Chromosome 7B"/>
</dbReference>
<dbReference type="EnsemblPlants" id="TraesCS7B02G494900.1">
    <property type="protein sequence ID" value="TraesCS7B02G494900.1"/>
    <property type="gene ID" value="TraesCS7B02G494900"/>
</dbReference>
<dbReference type="STRING" id="4565.A0A3B6SQS3"/>
<name>A0A3B6SQS3_WHEAT</name>